<sequence>MDLTQDEKTPAKRAGWKRDPVKVQQDILQAATREFADNGFNGGRIERIVQLTRTSKRMIYYYFGDKEGLWQAVLEAAYTRVRAQEAELDLADLAPLEALRRLFVFTFDHHRQSADFIRLVMIENIRGGHVLASSGKIRDLNRPVVAMLEDICRRGAADGSLRADLCPLQLHWEVSALSFFNMSNRATFSGIFGAGLHDEAAQIRLRDSLADQLIRAVRA</sequence>
<dbReference type="PANTHER" id="PTHR30328">
    <property type="entry name" value="TRANSCRIPTIONAL REPRESSOR"/>
    <property type="match status" value="1"/>
</dbReference>
<dbReference type="InterPro" id="IPR041474">
    <property type="entry name" value="NicS_C"/>
</dbReference>
<dbReference type="PRINTS" id="PR00455">
    <property type="entry name" value="HTHTETR"/>
</dbReference>
<keyword evidence="1 2" id="KW-0238">DNA-binding</keyword>
<dbReference type="AlphaFoldDB" id="A0A8J6YUM6"/>
<dbReference type="PANTHER" id="PTHR30328:SF54">
    <property type="entry name" value="HTH-TYPE TRANSCRIPTIONAL REPRESSOR SCO4008"/>
    <property type="match status" value="1"/>
</dbReference>
<dbReference type="EMBL" id="JACVXA010000051">
    <property type="protein sequence ID" value="MBE3639573.1"/>
    <property type="molecule type" value="Genomic_DNA"/>
</dbReference>
<evidence type="ECO:0000313" key="4">
    <source>
        <dbReference type="EMBL" id="MBE3639573.1"/>
    </source>
</evidence>
<dbReference type="Pfam" id="PF00440">
    <property type="entry name" value="TetR_N"/>
    <property type="match status" value="1"/>
</dbReference>
<protein>
    <submittedName>
        <fullName evidence="4">TetR family transcriptional regulator</fullName>
    </submittedName>
</protein>
<dbReference type="Proteomes" id="UP000609121">
    <property type="component" value="Unassembled WGS sequence"/>
</dbReference>
<dbReference type="GO" id="GO:0003677">
    <property type="term" value="F:DNA binding"/>
    <property type="evidence" value="ECO:0007669"/>
    <property type="project" value="UniProtKB-UniRule"/>
</dbReference>
<evidence type="ECO:0000259" key="3">
    <source>
        <dbReference type="PROSITE" id="PS50977"/>
    </source>
</evidence>
<accession>A0A8J6YUM6</accession>
<dbReference type="RefSeq" id="WP_193184368.1">
    <property type="nucleotide sequence ID" value="NZ_JACVXA010000051.1"/>
</dbReference>
<dbReference type="SUPFAM" id="SSF46689">
    <property type="entry name" value="Homeodomain-like"/>
    <property type="match status" value="1"/>
</dbReference>
<organism evidence="4 5">
    <name type="scientific">Mangrovicoccus algicola</name>
    <dbReference type="NCBI Taxonomy" id="2771008"/>
    <lineage>
        <taxon>Bacteria</taxon>
        <taxon>Pseudomonadati</taxon>
        <taxon>Pseudomonadota</taxon>
        <taxon>Alphaproteobacteria</taxon>
        <taxon>Rhodobacterales</taxon>
        <taxon>Paracoccaceae</taxon>
        <taxon>Mangrovicoccus</taxon>
    </lineage>
</organism>
<dbReference type="PROSITE" id="PS50977">
    <property type="entry name" value="HTH_TETR_2"/>
    <property type="match status" value="1"/>
</dbReference>
<evidence type="ECO:0000256" key="1">
    <source>
        <dbReference type="ARBA" id="ARBA00023125"/>
    </source>
</evidence>
<gene>
    <name evidence="4" type="ORF">ICN82_15325</name>
</gene>
<dbReference type="InterPro" id="IPR050109">
    <property type="entry name" value="HTH-type_TetR-like_transc_reg"/>
</dbReference>
<dbReference type="InterPro" id="IPR009057">
    <property type="entry name" value="Homeodomain-like_sf"/>
</dbReference>
<proteinExistence type="predicted"/>
<evidence type="ECO:0000313" key="5">
    <source>
        <dbReference type="Proteomes" id="UP000609121"/>
    </source>
</evidence>
<dbReference type="Gene3D" id="1.10.357.10">
    <property type="entry name" value="Tetracycline Repressor, domain 2"/>
    <property type="match status" value="1"/>
</dbReference>
<keyword evidence="5" id="KW-1185">Reference proteome</keyword>
<name>A0A8J6YUM6_9RHOB</name>
<dbReference type="SUPFAM" id="SSF48498">
    <property type="entry name" value="Tetracyclin repressor-like, C-terminal domain"/>
    <property type="match status" value="1"/>
</dbReference>
<evidence type="ECO:0000256" key="2">
    <source>
        <dbReference type="PROSITE-ProRule" id="PRU00335"/>
    </source>
</evidence>
<dbReference type="InterPro" id="IPR001647">
    <property type="entry name" value="HTH_TetR"/>
</dbReference>
<feature type="DNA-binding region" description="H-T-H motif" evidence="2">
    <location>
        <begin position="44"/>
        <end position="63"/>
    </location>
</feature>
<feature type="domain" description="HTH tetR-type" evidence="3">
    <location>
        <begin position="21"/>
        <end position="81"/>
    </location>
</feature>
<reference evidence="4" key="1">
    <citation type="submission" date="2020-09" db="EMBL/GenBank/DDBJ databases">
        <title>A novel bacterium of genus Mangrovicoccus, isolated from South China Sea.</title>
        <authorList>
            <person name="Huang H."/>
            <person name="Mo K."/>
            <person name="Hu Y."/>
        </authorList>
    </citation>
    <scope>NUCLEOTIDE SEQUENCE</scope>
    <source>
        <strain evidence="4">HB182678</strain>
    </source>
</reference>
<dbReference type="InterPro" id="IPR036271">
    <property type="entry name" value="Tet_transcr_reg_TetR-rel_C_sf"/>
</dbReference>
<dbReference type="Pfam" id="PF17938">
    <property type="entry name" value="TetR_C_29"/>
    <property type="match status" value="1"/>
</dbReference>
<comment type="caution">
    <text evidence="4">The sequence shown here is derived from an EMBL/GenBank/DDBJ whole genome shotgun (WGS) entry which is preliminary data.</text>
</comment>